<keyword evidence="5" id="KW-0472">Membrane</keyword>
<evidence type="ECO:0000313" key="6">
    <source>
        <dbReference type="EMBL" id="VAX34875.1"/>
    </source>
</evidence>
<protein>
    <submittedName>
        <fullName evidence="6">Biopolymer transport protein ExbD/TolR</fullName>
    </submittedName>
</protein>
<dbReference type="AlphaFoldDB" id="A0A3B1DSS4"/>
<evidence type="ECO:0000256" key="3">
    <source>
        <dbReference type="ARBA" id="ARBA00022692"/>
    </source>
</evidence>
<evidence type="ECO:0000256" key="5">
    <source>
        <dbReference type="ARBA" id="ARBA00023136"/>
    </source>
</evidence>
<keyword evidence="4" id="KW-1133">Transmembrane helix</keyword>
<proteinExistence type="predicted"/>
<organism evidence="6">
    <name type="scientific">hydrothermal vent metagenome</name>
    <dbReference type="NCBI Taxonomy" id="652676"/>
    <lineage>
        <taxon>unclassified sequences</taxon>
        <taxon>metagenomes</taxon>
        <taxon>ecological metagenomes</taxon>
    </lineage>
</organism>
<dbReference type="PANTHER" id="PTHR30558:SF3">
    <property type="entry name" value="BIOPOLYMER TRANSPORT PROTEIN EXBD-RELATED"/>
    <property type="match status" value="1"/>
</dbReference>
<evidence type="ECO:0000256" key="1">
    <source>
        <dbReference type="ARBA" id="ARBA00004162"/>
    </source>
</evidence>
<dbReference type="Pfam" id="PF02472">
    <property type="entry name" value="ExbD"/>
    <property type="match status" value="1"/>
</dbReference>
<keyword evidence="3" id="KW-0812">Transmembrane</keyword>
<dbReference type="GO" id="GO:0022857">
    <property type="term" value="F:transmembrane transporter activity"/>
    <property type="evidence" value="ECO:0007669"/>
    <property type="project" value="InterPro"/>
</dbReference>
<evidence type="ECO:0000256" key="4">
    <source>
        <dbReference type="ARBA" id="ARBA00022989"/>
    </source>
</evidence>
<dbReference type="Gene3D" id="3.30.420.270">
    <property type="match status" value="1"/>
</dbReference>
<dbReference type="InterPro" id="IPR003400">
    <property type="entry name" value="ExbD"/>
</dbReference>
<accession>A0A3B1DSS4</accession>
<sequence length="131" mass="14823">MKIIRAKKPHLSMDLAPLIDVVFQLLVFFMLTSTFSNPAIQLDLPKAVASDEVQQENVVISIDENGLIFLNEQSTSVDAFKDDLRILLKKMDKKSVNIKGDQDMPYKHFVQIMDLAKQAGAIQINIVHQKE</sequence>
<comment type="subcellular location">
    <subcellularLocation>
        <location evidence="1">Cell membrane</location>
        <topology evidence="1">Single-pass membrane protein</topology>
    </subcellularLocation>
</comment>
<evidence type="ECO:0000256" key="2">
    <source>
        <dbReference type="ARBA" id="ARBA00022475"/>
    </source>
</evidence>
<keyword evidence="2" id="KW-1003">Cell membrane</keyword>
<dbReference type="PANTHER" id="PTHR30558">
    <property type="entry name" value="EXBD MEMBRANE COMPONENT OF PMF-DRIVEN MACROMOLECULE IMPORT SYSTEM"/>
    <property type="match status" value="1"/>
</dbReference>
<dbReference type="EMBL" id="UOGJ01000012">
    <property type="protein sequence ID" value="VAX34875.1"/>
    <property type="molecule type" value="Genomic_DNA"/>
</dbReference>
<dbReference type="GO" id="GO:0005886">
    <property type="term" value="C:plasma membrane"/>
    <property type="evidence" value="ECO:0007669"/>
    <property type="project" value="UniProtKB-SubCell"/>
</dbReference>
<name>A0A3B1DSS4_9ZZZZ</name>
<gene>
    <name evidence="6" type="ORF">MNBD_UNCLBAC01-1545</name>
</gene>
<reference evidence="6" key="1">
    <citation type="submission" date="2018-06" db="EMBL/GenBank/DDBJ databases">
        <authorList>
            <person name="Zhirakovskaya E."/>
        </authorList>
    </citation>
    <scope>NUCLEOTIDE SEQUENCE</scope>
</reference>